<sequence length="61" mass="6250">MADQILLLVSNATQAGAPYNFNSAALLLRSLVVTAYSGTHALLSSHLITIIPHGPMSSGGS</sequence>
<organism evidence="1">
    <name type="scientific">Zea mays</name>
    <name type="common">Maize</name>
    <dbReference type="NCBI Taxonomy" id="4577"/>
    <lineage>
        <taxon>Eukaryota</taxon>
        <taxon>Viridiplantae</taxon>
        <taxon>Streptophyta</taxon>
        <taxon>Embryophyta</taxon>
        <taxon>Tracheophyta</taxon>
        <taxon>Spermatophyta</taxon>
        <taxon>Magnoliopsida</taxon>
        <taxon>Liliopsida</taxon>
        <taxon>Poales</taxon>
        <taxon>Poaceae</taxon>
        <taxon>PACMAD clade</taxon>
        <taxon>Panicoideae</taxon>
        <taxon>Andropogonodae</taxon>
        <taxon>Andropogoneae</taxon>
        <taxon>Tripsacinae</taxon>
        <taxon>Zea</taxon>
    </lineage>
</organism>
<accession>B7ZXZ9</accession>
<evidence type="ECO:0000313" key="1">
    <source>
        <dbReference type="EMBL" id="ACL52798.1"/>
    </source>
</evidence>
<dbReference type="AlphaFoldDB" id="B7ZXZ9"/>
<protein>
    <submittedName>
        <fullName evidence="1">Uncharacterized protein</fullName>
    </submittedName>
</protein>
<name>B7ZXZ9_MAIZE</name>
<reference evidence="1" key="1">
    <citation type="journal article" date="2009" name="PLoS Genet.">
        <title>Sequencing, mapping, and analysis of 27,455 maize full-length cDNAs.</title>
        <authorList>
            <person name="Soderlund C."/>
            <person name="Descour A."/>
            <person name="Kudrna D."/>
            <person name="Bomhoff M."/>
            <person name="Boyd L."/>
            <person name="Currie J."/>
            <person name="Angelova A."/>
            <person name="Collura K."/>
            <person name="Wissotski M."/>
            <person name="Ashley E."/>
            <person name="Morrow D."/>
            <person name="Fernandes J."/>
            <person name="Walbot V."/>
            <person name="Yu Y."/>
        </authorList>
    </citation>
    <scope>NUCLEOTIDE SEQUENCE</scope>
    <source>
        <strain evidence="1">B73</strain>
    </source>
</reference>
<proteinExistence type="evidence at transcript level"/>
<dbReference type="EMBL" id="BT054191">
    <property type="protein sequence ID" value="ACL52798.1"/>
    <property type="molecule type" value="mRNA"/>
</dbReference>